<reference evidence="2" key="1">
    <citation type="journal article" date="2020" name="Nature">
        <title>Giant virus diversity and host interactions through global metagenomics.</title>
        <authorList>
            <person name="Schulz F."/>
            <person name="Roux S."/>
            <person name="Paez-Espino D."/>
            <person name="Jungbluth S."/>
            <person name="Walsh D.A."/>
            <person name="Denef V.J."/>
            <person name="McMahon K.D."/>
            <person name="Konstantinidis K.T."/>
            <person name="Eloe-Fadrosh E.A."/>
            <person name="Kyrpides N.C."/>
            <person name="Woyke T."/>
        </authorList>
    </citation>
    <scope>NUCLEOTIDE SEQUENCE</scope>
    <source>
        <strain evidence="2">GVMAG-M-3300024302-11</strain>
    </source>
</reference>
<sequence length="109" mass="12941">MSFYNLKLNKEMNNSHLHISSNHNDTPILVESKILRKIKKIKKINKIKKAEILGVTQKYTIKFIGQCYSFFKNNCGIIIVLIILVFLLYFRYRDVKQKRERIGLTTQNH</sequence>
<protein>
    <submittedName>
        <fullName evidence="2">Uncharacterized protein</fullName>
    </submittedName>
</protein>
<keyword evidence="1" id="KW-0472">Membrane</keyword>
<proteinExistence type="predicted"/>
<organism evidence="2">
    <name type="scientific">viral metagenome</name>
    <dbReference type="NCBI Taxonomy" id="1070528"/>
    <lineage>
        <taxon>unclassified sequences</taxon>
        <taxon>metagenomes</taxon>
        <taxon>organismal metagenomes</taxon>
    </lineage>
</organism>
<accession>A0A6C0ITW4</accession>
<keyword evidence="1" id="KW-0812">Transmembrane</keyword>
<evidence type="ECO:0000256" key="1">
    <source>
        <dbReference type="SAM" id="Phobius"/>
    </source>
</evidence>
<keyword evidence="1" id="KW-1133">Transmembrane helix</keyword>
<evidence type="ECO:0000313" key="2">
    <source>
        <dbReference type="EMBL" id="QHT96648.1"/>
    </source>
</evidence>
<name>A0A6C0ITW4_9ZZZZ</name>
<feature type="transmembrane region" description="Helical" evidence="1">
    <location>
        <begin position="70"/>
        <end position="90"/>
    </location>
</feature>
<dbReference type="EMBL" id="MN740261">
    <property type="protein sequence ID" value="QHT96648.1"/>
    <property type="molecule type" value="Genomic_DNA"/>
</dbReference>
<dbReference type="AlphaFoldDB" id="A0A6C0ITW4"/>